<protein>
    <recommendedName>
        <fullName evidence="8">Ferredoxin</fullName>
    </recommendedName>
</protein>
<evidence type="ECO:0000256" key="4">
    <source>
        <dbReference type="ARBA" id="ARBA00022982"/>
    </source>
</evidence>
<gene>
    <name evidence="9" type="ORF">NON19_03930</name>
</gene>
<dbReference type="RefSeq" id="WP_255925157.1">
    <property type="nucleotide sequence ID" value="NZ_JANFNH010000002.1"/>
</dbReference>
<comment type="function">
    <text evidence="8">Ferredoxins are iron-sulfur proteins that transfer electrons in a wide variety of metabolic reactions.</text>
</comment>
<dbReference type="InterPro" id="IPR051269">
    <property type="entry name" value="Fe-S_cluster_ET"/>
</dbReference>
<evidence type="ECO:0000313" key="9">
    <source>
        <dbReference type="EMBL" id="MCQ4041198.1"/>
    </source>
</evidence>
<comment type="cofactor">
    <cofactor evidence="1">
        <name>[3Fe-4S] cluster</name>
        <dbReference type="ChEBI" id="CHEBI:21137"/>
    </cofactor>
</comment>
<dbReference type="EMBL" id="JANFNH010000002">
    <property type="protein sequence ID" value="MCQ4041198.1"/>
    <property type="molecule type" value="Genomic_DNA"/>
</dbReference>
<keyword evidence="2 8" id="KW-0813">Transport</keyword>
<dbReference type="InterPro" id="IPR001080">
    <property type="entry name" value="3Fe4S_ferredoxin"/>
</dbReference>
<evidence type="ECO:0000256" key="8">
    <source>
        <dbReference type="RuleBase" id="RU368020"/>
    </source>
</evidence>
<dbReference type="Pfam" id="PF13370">
    <property type="entry name" value="Fer4_13"/>
    <property type="match status" value="1"/>
</dbReference>
<evidence type="ECO:0000313" key="10">
    <source>
        <dbReference type="Proteomes" id="UP001206206"/>
    </source>
</evidence>
<evidence type="ECO:0000256" key="1">
    <source>
        <dbReference type="ARBA" id="ARBA00001927"/>
    </source>
</evidence>
<dbReference type="Proteomes" id="UP001206206">
    <property type="component" value="Unassembled WGS sequence"/>
</dbReference>
<evidence type="ECO:0000256" key="2">
    <source>
        <dbReference type="ARBA" id="ARBA00022448"/>
    </source>
</evidence>
<reference evidence="9 10" key="1">
    <citation type="submission" date="2022-06" db="EMBL/GenBank/DDBJ databases">
        <title>Draft genome sequence of type strain Streptomyces rubrisoli DSM 42083.</title>
        <authorList>
            <person name="Duangmal K."/>
            <person name="Klaysubun C."/>
        </authorList>
    </citation>
    <scope>NUCLEOTIDE SEQUENCE [LARGE SCALE GENOMIC DNA]</scope>
    <source>
        <strain evidence="9 10">DSM 42083</strain>
    </source>
</reference>
<comment type="caution">
    <text evidence="9">The sequence shown here is derived from an EMBL/GenBank/DDBJ whole genome shotgun (WGS) entry which is preliminary data.</text>
</comment>
<dbReference type="PANTHER" id="PTHR36923:SF3">
    <property type="entry name" value="FERREDOXIN"/>
    <property type="match status" value="1"/>
</dbReference>
<keyword evidence="5 8" id="KW-0408">Iron</keyword>
<dbReference type="SUPFAM" id="SSF54862">
    <property type="entry name" value="4Fe-4S ferredoxins"/>
    <property type="match status" value="1"/>
</dbReference>
<name>A0ABT1P744_9ACTN</name>
<dbReference type="PANTHER" id="PTHR36923">
    <property type="entry name" value="FERREDOXIN"/>
    <property type="match status" value="1"/>
</dbReference>
<organism evidence="9 10">
    <name type="scientific">Streptantibioticus rubrisoli</name>
    <dbReference type="NCBI Taxonomy" id="1387313"/>
    <lineage>
        <taxon>Bacteria</taxon>
        <taxon>Bacillati</taxon>
        <taxon>Actinomycetota</taxon>
        <taxon>Actinomycetes</taxon>
        <taxon>Kitasatosporales</taxon>
        <taxon>Streptomycetaceae</taxon>
        <taxon>Streptantibioticus</taxon>
    </lineage>
</organism>
<keyword evidence="3 8" id="KW-0479">Metal-binding</keyword>
<evidence type="ECO:0000256" key="6">
    <source>
        <dbReference type="ARBA" id="ARBA00023014"/>
    </source>
</evidence>
<evidence type="ECO:0000256" key="5">
    <source>
        <dbReference type="ARBA" id="ARBA00023004"/>
    </source>
</evidence>
<evidence type="ECO:0000256" key="3">
    <source>
        <dbReference type="ARBA" id="ARBA00022723"/>
    </source>
</evidence>
<keyword evidence="10" id="KW-1185">Reference proteome</keyword>
<dbReference type="Gene3D" id="3.30.70.20">
    <property type="match status" value="1"/>
</dbReference>
<keyword evidence="7" id="KW-0003">3Fe-4S</keyword>
<sequence length="71" mass="7585">MTWHIEIDKHQCMASGMCAGIAPELFALDDDHARPLSPDVPPDERALDAADSCPAMAITVTDGEQVVGPRP</sequence>
<keyword evidence="4 8" id="KW-0249">Electron transport</keyword>
<proteinExistence type="predicted"/>
<dbReference type="PRINTS" id="PR00352">
    <property type="entry name" value="3FE4SFRDOXIN"/>
</dbReference>
<evidence type="ECO:0000256" key="7">
    <source>
        <dbReference type="ARBA" id="ARBA00023291"/>
    </source>
</evidence>
<accession>A0ABT1P744</accession>
<keyword evidence="6 8" id="KW-0411">Iron-sulfur</keyword>